<accession>A0A9D1XP88</accession>
<keyword evidence="2" id="KW-0732">Signal</keyword>
<name>A0A9D1XP88_9BACT</name>
<feature type="compositionally biased region" description="Basic and acidic residues" evidence="1">
    <location>
        <begin position="274"/>
        <end position="289"/>
    </location>
</feature>
<evidence type="ECO:0000313" key="4">
    <source>
        <dbReference type="Proteomes" id="UP000823847"/>
    </source>
</evidence>
<dbReference type="Proteomes" id="UP000823847">
    <property type="component" value="Unassembled WGS sequence"/>
</dbReference>
<evidence type="ECO:0000256" key="1">
    <source>
        <dbReference type="SAM" id="MobiDB-lite"/>
    </source>
</evidence>
<dbReference type="PANTHER" id="PTHR36194">
    <property type="entry name" value="S-LAYER-LIKE PROTEIN"/>
    <property type="match status" value="1"/>
</dbReference>
<comment type="caution">
    <text evidence="3">The sequence shown here is derived from an EMBL/GenBank/DDBJ whole genome shotgun (WGS) entry which is preliminary data.</text>
</comment>
<sequence>MRYFLSLLGCLLVLSAAAQQMRVEDFTRYKHPFWQKATYETDKRQALLDLFTNEKGFQFFVGKTAVTAIEGEGLVTISLPHRTTSVTIKHPSYGQLVWKIPGKGVKRKKRYRAYLYTESVEKEYQQEKQWAVFSFEPQQAIFYLDSTMYLIQQGELALYLPIGMHACRVESPFYQPLSDTIELSDTVRLEKHFTLKTYYAYLTVQTSFPDAVILLDNKPIGKGQADTGRLRPGEYRLTVKREDGVYYDRTLELGNAERKVVDLRKVALRPHLPTDARLAERTEPTRTTEETPAAPPDSLSVAPEHPFEIVEADSASVSIRAFDDETEIWLNRQWVGKGSWQGRLAPGFYAISSQKEGLDSRTAYFWVEAGETVELNLASPLTDYGSLNVSCDEVNARIFLNGVEVGLSPRVLSRLPADRTYRLRMVKGKKEAEKVIHLKRNDILHVNLKLK</sequence>
<reference evidence="3" key="1">
    <citation type="journal article" date="2021" name="PeerJ">
        <title>Extensive microbial diversity within the chicken gut microbiome revealed by metagenomics and culture.</title>
        <authorList>
            <person name="Gilroy R."/>
            <person name="Ravi A."/>
            <person name="Getino M."/>
            <person name="Pursley I."/>
            <person name="Horton D.L."/>
            <person name="Alikhan N.F."/>
            <person name="Baker D."/>
            <person name="Gharbi K."/>
            <person name="Hall N."/>
            <person name="Watson M."/>
            <person name="Adriaenssens E.M."/>
            <person name="Foster-Nyarko E."/>
            <person name="Jarju S."/>
            <person name="Secka A."/>
            <person name="Antonio M."/>
            <person name="Oren A."/>
            <person name="Chaudhuri R.R."/>
            <person name="La Ragione R."/>
            <person name="Hildebrand F."/>
            <person name="Pallen M.J."/>
        </authorList>
    </citation>
    <scope>NUCLEOTIDE SEQUENCE</scope>
    <source>
        <strain evidence="3">ChiHecec2B26-12326</strain>
    </source>
</reference>
<protein>
    <recommendedName>
        <fullName evidence="5">PEGA domain-containing protein</fullName>
    </recommendedName>
</protein>
<proteinExistence type="predicted"/>
<dbReference type="AlphaFoldDB" id="A0A9D1XP88"/>
<feature type="signal peptide" evidence="2">
    <location>
        <begin position="1"/>
        <end position="18"/>
    </location>
</feature>
<feature type="chain" id="PRO_5039401757" description="PEGA domain-containing protein" evidence="2">
    <location>
        <begin position="19"/>
        <end position="451"/>
    </location>
</feature>
<reference evidence="3" key="2">
    <citation type="submission" date="2021-04" db="EMBL/GenBank/DDBJ databases">
        <authorList>
            <person name="Gilroy R."/>
        </authorList>
    </citation>
    <scope>NUCLEOTIDE SEQUENCE</scope>
    <source>
        <strain evidence="3">ChiHecec2B26-12326</strain>
    </source>
</reference>
<dbReference type="EMBL" id="DXEN01000009">
    <property type="protein sequence ID" value="HIX85262.1"/>
    <property type="molecule type" value="Genomic_DNA"/>
</dbReference>
<organism evidence="3 4">
    <name type="scientific">Candidatus Parabacteroides intestinigallinarum</name>
    <dbReference type="NCBI Taxonomy" id="2838722"/>
    <lineage>
        <taxon>Bacteria</taxon>
        <taxon>Pseudomonadati</taxon>
        <taxon>Bacteroidota</taxon>
        <taxon>Bacteroidia</taxon>
        <taxon>Bacteroidales</taxon>
        <taxon>Tannerellaceae</taxon>
        <taxon>Parabacteroides</taxon>
    </lineage>
</organism>
<gene>
    <name evidence="3" type="ORF">H9848_01470</name>
</gene>
<evidence type="ECO:0008006" key="5">
    <source>
        <dbReference type="Google" id="ProtNLM"/>
    </source>
</evidence>
<evidence type="ECO:0000256" key="2">
    <source>
        <dbReference type="SAM" id="SignalP"/>
    </source>
</evidence>
<dbReference type="PANTHER" id="PTHR36194:SF1">
    <property type="entry name" value="S-LAYER-LIKE PROTEIN"/>
    <property type="match status" value="1"/>
</dbReference>
<feature type="region of interest" description="Disordered" evidence="1">
    <location>
        <begin position="274"/>
        <end position="301"/>
    </location>
</feature>
<evidence type="ECO:0000313" key="3">
    <source>
        <dbReference type="EMBL" id="HIX85262.1"/>
    </source>
</evidence>